<name>A0A9N9U4J5_9HYPO</name>
<feature type="chain" id="PRO_5040193600" evidence="1">
    <location>
        <begin position="21"/>
        <end position="130"/>
    </location>
</feature>
<accession>A0A9N9U4J5</accession>
<evidence type="ECO:0000313" key="2">
    <source>
        <dbReference type="EMBL" id="CAG9972248.1"/>
    </source>
</evidence>
<evidence type="ECO:0000313" key="3">
    <source>
        <dbReference type="Proteomes" id="UP000754883"/>
    </source>
</evidence>
<gene>
    <name evidence="2" type="ORF">CBYS24578_00000953</name>
</gene>
<evidence type="ECO:0000256" key="1">
    <source>
        <dbReference type="SAM" id="SignalP"/>
    </source>
</evidence>
<comment type="caution">
    <text evidence="2">The sequence shown here is derived from an EMBL/GenBank/DDBJ whole genome shotgun (WGS) entry which is preliminary data.</text>
</comment>
<keyword evidence="3" id="KW-1185">Reference proteome</keyword>
<keyword evidence="1" id="KW-0732">Signal</keyword>
<reference evidence="2" key="1">
    <citation type="submission" date="2021-10" db="EMBL/GenBank/DDBJ databases">
        <authorList>
            <person name="Piombo E."/>
        </authorList>
    </citation>
    <scope>NUCLEOTIDE SEQUENCE</scope>
</reference>
<dbReference type="AlphaFoldDB" id="A0A9N9U4J5"/>
<organism evidence="2 3">
    <name type="scientific">Clonostachys byssicola</name>
    <dbReference type="NCBI Taxonomy" id="160290"/>
    <lineage>
        <taxon>Eukaryota</taxon>
        <taxon>Fungi</taxon>
        <taxon>Dikarya</taxon>
        <taxon>Ascomycota</taxon>
        <taxon>Pezizomycotina</taxon>
        <taxon>Sordariomycetes</taxon>
        <taxon>Hypocreomycetidae</taxon>
        <taxon>Hypocreales</taxon>
        <taxon>Bionectriaceae</taxon>
        <taxon>Clonostachys</taxon>
    </lineage>
</organism>
<dbReference type="EMBL" id="CABFNO020001240">
    <property type="protein sequence ID" value="CAG9972248.1"/>
    <property type="molecule type" value="Genomic_DNA"/>
</dbReference>
<dbReference type="OrthoDB" id="4950117at2759"/>
<feature type="signal peptide" evidence="1">
    <location>
        <begin position="1"/>
        <end position="20"/>
    </location>
</feature>
<protein>
    <submittedName>
        <fullName evidence="2">Uncharacterized protein</fullName>
    </submittedName>
</protein>
<dbReference type="Proteomes" id="UP000754883">
    <property type="component" value="Unassembled WGS sequence"/>
</dbReference>
<proteinExistence type="predicted"/>
<sequence>MKLTSLTASILAGAIGFVQALPAAHDQQPTELVDLCCWGLGMTDDSCTGVKCPEPTLATWHVEKSKPELKPVDDQKPCCCCDISIPAISCRLRPEKDGCMCAMVVCPPESPTIWPGSTTSPTATPTPTPH</sequence>